<protein>
    <submittedName>
        <fullName evidence="1">Uncharacterized protein</fullName>
    </submittedName>
</protein>
<accession>A0A949JDZ1</accession>
<sequence length="139" mass="15526">MRLKSIAARTGFSAAVTIGILGVHTGPAHAAGWHGIQGTVHQKRVGKDWYHSSNRRVKVGTGTVRALFDDLPKSGITFKIRTKSNRTIGDPEHWTARETDLARVLAKRVRTLTPMYASFKQYDACDRCRPYSFSGSLYY</sequence>
<dbReference type="RefSeq" id="WP_211040810.1">
    <property type="nucleotide sequence ID" value="NZ_JAELVF020000001.1"/>
</dbReference>
<keyword evidence="2" id="KW-1185">Reference proteome</keyword>
<evidence type="ECO:0000313" key="2">
    <source>
        <dbReference type="Proteomes" id="UP000694501"/>
    </source>
</evidence>
<proteinExistence type="predicted"/>
<dbReference type="EMBL" id="JAELVF020000001">
    <property type="protein sequence ID" value="MBU7597687.1"/>
    <property type="molecule type" value="Genomic_DNA"/>
</dbReference>
<dbReference type="AlphaFoldDB" id="A0A949JDZ1"/>
<gene>
    <name evidence="1" type="ORF">JGS22_008660</name>
</gene>
<evidence type="ECO:0000313" key="1">
    <source>
        <dbReference type="EMBL" id="MBU7597687.1"/>
    </source>
</evidence>
<comment type="caution">
    <text evidence="1">The sequence shown here is derived from an EMBL/GenBank/DDBJ whole genome shotgun (WGS) entry which is preliminary data.</text>
</comment>
<organism evidence="1 2">
    <name type="scientific">Streptomyces tardus</name>
    <dbReference type="NCBI Taxonomy" id="2780544"/>
    <lineage>
        <taxon>Bacteria</taxon>
        <taxon>Bacillati</taxon>
        <taxon>Actinomycetota</taxon>
        <taxon>Actinomycetes</taxon>
        <taxon>Kitasatosporales</taxon>
        <taxon>Streptomycetaceae</taxon>
        <taxon>Streptomyces</taxon>
    </lineage>
</organism>
<dbReference type="Proteomes" id="UP000694501">
    <property type="component" value="Unassembled WGS sequence"/>
</dbReference>
<reference evidence="1" key="1">
    <citation type="submission" date="2021-06" db="EMBL/GenBank/DDBJ databases">
        <title>Sequencing of actinobacteria type strains.</title>
        <authorList>
            <person name="Nguyen G.-S."/>
            <person name="Wentzel A."/>
        </authorList>
    </citation>
    <scope>NUCLEOTIDE SEQUENCE</scope>
    <source>
        <strain evidence="1">P38-E01</strain>
    </source>
</reference>
<name>A0A949JDZ1_9ACTN</name>